<dbReference type="Pfam" id="PF01323">
    <property type="entry name" value="DSBA"/>
    <property type="match status" value="1"/>
</dbReference>
<accession>A0A971ICQ1</accession>
<proteinExistence type="predicted"/>
<comment type="caution">
    <text evidence="2">The sequence shown here is derived from an EMBL/GenBank/DDBJ whole genome shotgun (WGS) entry which is preliminary data.</text>
</comment>
<dbReference type="AlphaFoldDB" id="A0A971ICQ1"/>
<dbReference type="CDD" id="cd03024">
    <property type="entry name" value="DsbA_FrnE"/>
    <property type="match status" value="1"/>
</dbReference>
<feature type="domain" description="DSBA-like thioredoxin" evidence="1">
    <location>
        <begin position="13"/>
        <end position="213"/>
    </location>
</feature>
<organism evidence="2 3">
    <name type="scientific">Bifidobacterium crudilactis</name>
    <dbReference type="NCBI Taxonomy" id="327277"/>
    <lineage>
        <taxon>Bacteria</taxon>
        <taxon>Bacillati</taxon>
        <taxon>Actinomycetota</taxon>
        <taxon>Actinomycetes</taxon>
        <taxon>Bifidobacteriales</taxon>
        <taxon>Bifidobacteriaceae</taxon>
        <taxon>Bifidobacterium</taxon>
    </lineage>
</organism>
<dbReference type="Gene3D" id="3.40.30.10">
    <property type="entry name" value="Glutaredoxin"/>
    <property type="match status" value="1"/>
</dbReference>
<dbReference type="GO" id="GO:0016491">
    <property type="term" value="F:oxidoreductase activity"/>
    <property type="evidence" value="ECO:0007669"/>
    <property type="project" value="InterPro"/>
</dbReference>
<dbReference type="InterPro" id="IPR001853">
    <property type="entry name" value="DSBA-like_thioredoxin_dom"/>
</dbReference>
<dbReference type="PANTHER" id="PTHR13887">
    <property type="entry name" value="GLUTATHIONE S-TRANSFERASE KAPPA"/>
    <property type="match status" value="1"/>
</dbReference>
<evidence type="ECO:0000313" key="2">
    <source>
        <dbReference type="EMBL" id="NLT79357.1"/>
    </source>
</evidence>
<dbReference type="PANTHER" id="PTHR13887:SF41">
    <property type="entry name" value="THIOREDOXIN SUPERFAMILY PROTEIN"/>
    <property type="match status" value="1"/>
</dbReference>
<reference evidence="2" key="2">
    <citation type="submission" date="2020-01" db="EMBL/GenBank/DDBJ databases">
        <authorList>
            <person name="Campanaro S."/>
        </authorList>
    </citation>
    <scope>NUCLEOTIDE SEQUENCE</scope>
    <source>
        <strain evidence="2">AS01afH2WH_6</strain>
    </source>
</reference>
<reference evidence="2" key="1">
    <citation type="journal article" date="2020" name="Biotechnol. Biofuels">
        <title>New insights from the biogas microbiome by comprehensive genome-resolved metagenomics of nearly 1600 species originating from multiple anaerobic digesters.</title>
        <authorList>
            <person name="Campanaro S."/>
            <person name="Treu L."/>
            <person name="Rodriguez-R L.M."/>
            <person name="Kovalovszki A."/>
            <person name="Ziels R.M."/>
            <person name="Maus I."/>
            <person name="Zhu X."/>
            <person name="Kougias P.G."/>
            <person name="Basile A."/>
            <person name="Luo G."/>
            <person name="Schluter A."/>
            <person name="Konstantinidis K.T."/>
            <person name="Angelidaki I."/>
        </authorList>
    </citation>
    <scope>NUCLEOTIDE SEQUENCE</scope>
    <source>
        <strain evidence="2">AS01afH2WH_6</strain>
    </source>
</reference>
<dbReference type="RefSeq" id="WP_273173125.1">
    <property type="nucleotide sequence ID" value="NZ_JAAXZR010000016.1"/>
</dbReference>
<dbReference type="Proteomes" id="UP000767327">
    <property type="component" value="Unassembled WGS sequence"/>
</dbReference>
<dbReference type="EMBL" id="JAAXZR010000016">
    <property type="protein sequence ID" value="NLT79357.1"/>
    <property type="molecule type" value="Genomic_DNA"/>
</dbReference>
<name>A0A971ICQ1_9BIFI</name>
<sequence length="223" mass="24908">MTDDVIQTGKKLVIDVWADVLCPWCYIGEHRLSKAIESSSHSERIELNVHTFQIDPQAPKEVTPTMDFLARKVGMTVEQVRPNEEMIARQARQDGLVYHVDRPMKNSFDMLRLVQLGNQFGLGWEYMRAMQAEVFGGNQQAFEADTLLRIGVAAGLPEERITAVIDGGEFGGAVREDRRQALDMGVTGVPFALLNKRFGIPGAVGVTQYSDAIERAWKDPSDE</sequence>
<gene>
    <name evidence="2" type="ORF">GXW98_03600</name>
</gene>
<dbReference type="SUPFAM" id="SSF52833">
    <property type="entry name" value="Thioredoxin-like"/>
    <property type="match status" value="1"/>
</dbReference>
<evidence type="ECO:0000259" key="1">
    <source>
        <dbReference type="Pfam" id="PF01323"/>
    </source>
</evidence>
<protein>
    <submittedName>
        <fullName evidence="2">DsbA family oxidoreductase</fullName>
    </submittedName>
</protein>
<dbReference type="InterPro" id="IPR036249">
    <property type="entry name" value="Thioredoxin-like_sf"/>
</dbReference>
<evidence type="ECO:0000313" key="3">
    <source>
        <dbReference type="Proteomes" id="UP000767327"/>
    </source>
</evidence>